<dbReference type="Proteomes" id="UP000002051">
    <property type="component" value="Chromosome 8"/>
</dbReference>
<feature type="region of interest" description="Disordered" evidence="9">
    <location>
        <begin position="475"/>
        <end position="494"/>
    </location>
</feature>
<evidence type="ECO:0000256" key="4">
    <source>
        <dbReference type="ARBA" id="ARBA00022821"/>
    </source>
</evidence>
<evidence type="ECO:0000256" key="10">
    <source>
        <dbReference type="SAM" id="Phobius"/>
    </source>
</evidence>
<dbReference type="eggNOG" id="KOG0017">
    <property type="taxonomic scope" value="Eukaryota"/>
</dbReference>
<dbReference type="EnsemblPlants" id="KEH18066">
    <property type="protein sequence ID" value="KEH18066"/>
    <property type="gene ID" value="MTR_8g010500"/>
</dbReference>
<keyword evidence="7 8" id="KW-0568">Pathogenesis-related protein</keyword>
<keyword evidence="6 8" id="KW-0472">Membrane</keyword>
<evidence type="ECO:0000256" key="8">
    <source>
        <dbReference type="RuleBase" id="RU280816"/>
    </source>
</evidence>
<protein>
    <recommendedName>
        <fullName evidence="8">MLO-like protein</fullName>
    </recommendedName>
</protein>
<sequence>MVEDKLKKDPICNMLLHGLLPLFAASSVAVSFAAECSLHCLGNFLKKKNQKPLYQALQKIKEELMLLGFISLFLTITQNGITKICVPDEWTYHMLPCSLEEIEEEEMKKNSHFQTFFSSDLVSGTARRLLGGGGGGDDPFGFTDEKVGYCTAKGKVPLLSVEALHKLHIFIFVLAIVHVTSCVLTIIFGGLNIRRWKPWENSIVADENHESQHAPEWTDTVTHVHQHSFIKNRFTGFGKNYAIMGWVKSFFKQFYGSVTKLDYVTLRRGFIMTHCRGNPKFNFHKYMIRALEDDFQNVVGISWYLWIFVVIFMLLNINGWHTYFWVAFIPVILLLAVGTKLEHVIIQLAHEVAEKHSAIQGKLVVQPSDDHFWFHRPRIVLFLIHLILFQNSFEIAFFFWILVTFGFNSCMMGKLHYTIPRLVIGLLIQVICSYSTLPLYAIVTQMGTYYKKAIFDEQIQTCLLGWAQKAKKKGLRGNNNQSGEGSTHSGASSNIQLGSVFRRAPAPEDNTIVPKDQQSV</sequence>
<evidence type="ECO:0000256" key="3">
    <source>
        <dbReference type="ARBA" id="ARBA00022692"/>
    </source>
</evidence>
<evidence type="ECO:0000256" key="2">
    <source>
        <dbReference type="ARBA" id="ARBA00006574"/>
    </source>
</evidence>
<reference evidence="11 13" key="1">
    <citation type="journal article" date="2011" name="Nature">
        <title>The Medicago genome provides insight into the evolution of rhizobial symbioses.</title>
        <authorList>
            <person name="Young N.D."/>
            <person name="Debelle F."/>
            <person name="Oldroyd G.E."/>
            <person name="Geurts R."/>
            <person name="Cannon S.B."/>
            <person name="Udvardi M.K."/>
            <person name="Benedito V.A."/>
            <person name="Mayer K.F."/>
            <person name="Gouzy J."/>
            <person name="Schoof H."/>
            <person name="Van de Peer Y."/>
            <person name="Proost S."/>
            <person name="Cook D.R."/>
            <person name="Meyers B.C."/>
            <person name="Spannagl M."/>
            <person name="Cheung F."/>
            <person name="De Mita S."/>
            <person name="Krishnakumar V."/>
            <person name="Gundlach H."/>
            <person name="Zhou S."/>
            <person name="Mudge J."/>
            <person name="Bharti A.K."/>
            <person name="Murray J.D."/>
            <person name="Naoumkina M.A."/>
            <person name="Rosen B."/>
            <person name="Silverstein K.A."/>
            <person name="Tang H."/>
            <person name="Rombauts S."/>
            <person name="Zhao P.X."/>
            <person name="Zhou P."/>
            <person name="Barbe V."/>
            <person name="Bardou P."/>
            <person name="Bechner M."/>
            <person name="Bellec A."/>
            <person name="Berger A."/>
            <person name="Berges H."/>
            <person name="Bidwell S."/>
            <person name="Bisseling T."/>
            <person name="Choisne N."/>
            <person name="Couloux A."/>
            <person name="Denny R."/>
            <person name="Deshpande S."/>
            <person name="Dai X."/>
            <person name="Doyle J.J."/>
            <person name="Dudez A.M."/>
            <person name="Farmer A.D."/>
            <person name="Fouteau S."/>
            <person name="Franken C."/>
            <person name="Gibelin C."/>
            <person name="Gish J."/>
            <person name="Goldstein S."/>
            <person name="Gonzalez A.J."/>
            <person name="Green P.J."/>
            <person name="Hallab A."/>
            <person name="Hartog M."/>
            <person name="Hua A."/>
            <person name="Humphray S.J."/>
            <person name="Jeong D.H."/>
            <person name="Jing Y."/>
            <person name="Jocker A."/>
            <person name="Kenton S.M."/>
            <person name="Kim D.J."/>
            <person name="Klee K."/>
            <person name="Lai H."/>
            <person name="Lang C."/>
            <person name="Lin S."/>
            <person name="Macmil S.L."/>
            <person name="Magdelenat G."/>
            <person name="Matthews L."/>
            <person name="McCorrison J."/>
            <person name="Monaghan E.L."/>
            <person name="Mun J.H."/>
            <person name="Najar F.Z."/>
            <person name="Nicholson C."/>
            <person name="Noirot C."/>
            <person name="O'Bleness M."/>
            <person name="Paule C.R."/>
            <person name="Poulain J."/>
            <person name="Prion F."/>
            <person name="Qin B."/>
            <person name="Qu C."/>
            <person name="Retzel E.F."/>
            <person name="Riddle C."/>
            <person name="Sallet E."/>
            <person name="Samain S."/>
            <person name="Samson N."/>
            <person name="Sanders I."/>
            <person name="Saurat O."/>
            <person name="Scarpelli C."/>
            <person name="Schiex T."/>
            <person name="Segurens B."/>
            <person name="Severin A.J."/>
            <person name="Sherrier D.J."/>
            <person name="Shi R."/>
            <person name="Sims S."/>
            <person name="Singer S.R."/>
            <person name="Sinharoy S."/>
            <person name="Sterck L."/>
            <person name="Viollet A."/>
            <person name="Wang B.B."/>
            <person name="Wang K."/>
            <person name="Wang M."/>
            <person name="Wang X."/>
            <person name="Warfsmann J."/>
            <person name="Weissenbach J."/>
            <person name="White D.D."/>
            <person name="White J.D."/>
            <person name="Wiley G.B."/>
            <person name="Wincker P."/>
            <person name="Xing Y."/>
            <person name="Yang L."/>
            <person name="Yao Z."/>
            <person name="Ying F."/>
            <person name="Zhai J."/>
            <person name="Zhou L."/>
            <person name="Zuber A."/>
            <person name="Denarie J."/>
            <person name="Dixon R.A."/>
            <person name="May G.D."/>
            <person name="Schwartz D.C."/>
            <person name="Rogers J."/>
            <person name="Quetier F."/>
            <person name="Town C.D."/>
            <person name="Roe B.A."/>
        </authorList>
    </citation>
    <scope>NUCLEOTIDE SEQUENCE [LARGE SCALE GENOMIC DNA]</scope>
    <source>
        <strain evidence="11">A17</strain>
        <strain evidence="12 13">cv. Jemalong A17</strain>
    </source>
</reference>
<dbReference type="PANTHER" id="PTHR31942:SF121">
    <property type="entry name" value="MLO-LIKE PROTEIN"/>
    <property type="match status" value="1"/>
</dbReference>
<dbReference type="PANTHER" id="PTHR31942">
    <property type="entry name" value="MLO-LIKE PROTEIN 1"/>
    <property type="match status" value="1"/>
</dbReference>
<dbReference type="AlphaFoldDB" id="A0A072TLG6"/>
<evidence type="ECO:0000313" key="12">
    <source>
        <dbReference type="EnsemblPlants" id="KEH18066"/>
    </source>
</evidence>
<evidence type="ECO:0000313" key="13">
    <source>
        <dbReference type="Proteomes" id="UP000002051"/>
    </source>
</evidence>
<dbReference type="GO" id="GO:0006952">
    <property type="term" value="P:defense response"/>
    <property type="evidence" value="ECO:0007669"/>
    <property type="project" value="UniProtKB-KW"/>
</dbReference>
<evidence type="ECO:0000256" key="1">
    <source>
        <dbReference type="ARBA" id="ARBA00004141"/>
    </source>
</evidence>
<dbReference type="EMBL" id="CM001224">
    <property type="protein sequence ID" value="KEH18066.1"/>
    <property type="molecule type" value="Genomic_DNA"/>
</dbReference>
<dbReference type="HOGENOM" id="CLU_024720_3_0_1"/>
<feature type="transmembrane region" description="Helical" evidence="10">
    <location>
        <begin position="295"/>
        <end position="317"/>
    </location>
</feature>
<dbReference type="Pfam" id="PF03094">
    <property type="entry name" value="Mlo"/>
    <property type="match status" value="1"/>
</dbReference>
<keyword evidence="4 8" id="KW-0611">Plant defense</keyword>
<organism evidence="11 13">
    <name type="scientific">Medicago truncatula</name>
    <name type="common">Barrel medic</name>
    <name type="synonym">Medicago tribuloides</name>
    <dbReference type="NCBI Taxonomy" id="3880"/>
    <lineage>
        <taxon>Eukaryota</taxon>
        <taxon>Viridiplantae</taxon>
        <taxon>Streptophyta</taxon>
        <taxon>Embryophyta</taxon>
        <taxon>Tracheophyta</taxon>
        <taxon>Spermatophyta</taxon>
        <taxon>Magnoliopsida</taxon>
        <taxon>eudicotyledons</taxon>
        <taxon>Gunneridae</taxon>
        <taxon>Pentapetalae</taxon>
        <taxon>rosids</taxon>
        <taxon>fabids</taxon>
        <taxon>Fabales</taxon>
        <taxon>Fabaceae</taxon>
        <taxon>Papilionoideae</taxon>
        <taxon>50 kb inversion clade</taxon>
        <taxon>NPAAA clade</taxon>
        <taxon>Hologalegina</taxon>
        <taxon>IRL clade</taxon>
        <taxon>Trifolieae</taxon>
        <taxon>Medicago</taxon>
    </lineage>
</organism>
<feature type="transmembrane region" description="Helical" evidence="10">
    <location>
        <begin position="167"/>
        <end position="191"/>
    </location>
</feature>
<feature type="transmembrane region" description="Helical" evidence="10">
    <location>
        <begin position="379"/>
        <end position="402"/>
    </location>
</feature>
<dbReference type="GO" id="GO:0005516">
    <property type="term" value="F:calmodulin binding"/>
    <property type="evidence" value="ECO:0007669"/>
    <property type="project" value="UniProtKB-KW"/>
</dbReference>
<reference evidence="11 13" key="2">
    <citation type="journal article" date="2014" name="BMC Genomics">
        <title>An improved genome release (version Mt4.0) for the model legume Medicago truncatula.</title>
        <authorList>
            <person name="Tang H."/>
            <person name="Krishnakumar V."/>
            <person name="Bidwell S."/>
            <person name="Rosen B."/>
            <person name="Chan A."/>
            <person name="Zhou S."/>
            <person name="Gentzbittel L."/>
            <person name="Childs K.L."/>
            <person name="Yandell M."/>
            <person name="Gundlach H."/>
            <person name="Mayer K.F."/>
            <person name="Schwartz D.C."/>
            <person name="Town C.D."/>
        </authorList>
    </citation>
    <scope>GENOME REANNOTATION</scope>
    <source>
        <strain evidence="11">A17</strain>
        <strain evidence="12 13">cv. Jemalong A17</strain>
    </source>
</reference>
<keyword evidence="13" id="KW-1185">Reference proteome</keyword>
<comment type="similarity">
    <text evidence="2 8">Belongs to the MLO family.</text>
</comment>
<accession>A0A072TLG6</accession>
<comment type="subcellular location">
    <subcellularLocation>
        <location evidence="1 8">Membrane</location>
        <topology evidence="1 8">Multi-pass membrane protein</topology>
    </subcellularLocation>
</comment>
<comment type="domain">
    <text evidence="8">The C-terminus contains a calmodulin-binding domain, which binds calmodulin in a calcium-dependent fashion.</text>
</comment>
<dbReference type="GO" id="GO:0016020">
    <property type="term" value="C:membrane"/>
    <property type="evidence" value="ECO:0007669"/>
    <property type="project" value="UniProtKB-SubCell"/>
</dbReference>
<feature type="transmembrane region" description="Helical" evidence="10">
    <location>
        <begin position="323"/>
        <end position="341"/>
    </location>
</feature>
<feature type="transmembrane region" description="Helical" evidence="10">
    <location>
        <begin position="422"/>
        <end position="443"/>
    </location>
</feature>
<gene>
    <name evidence="8" type="primary">MLO</name>
    <name evidence="11" type="ordered locus">MTR_8g010500</name>
</gene>
<evidence type="ECO:0000256" key="9">
    <source>
        <dbReference type="SAM" id="MobiDB-lite"/>
    </source>
</evidence>
<evidence type="ECO:0000256" key="5">
    <source>
        <dbReference type="ARBA" id="ARBA00022989"/>
    </source>
</evidence>
<keyword evidence="8" id="KW-0112">Calmodulin-binding</keyword>
<evidence type="ECO:0000313" key="11">
    <source>
        <dbReference type="EMBL" id="KEH18066.1"/>
    </source>
</evidence>
<proteinExistence type="inferred from homology"/>
<reference evidence="12" key="3">
    <citation type="submission" date="2015-04" db="UniProtKB">
        <authorList>
            <consortium name="EnsemblPlants"/>
        </authorList>
    </citation>
    <scope>IDENTIFICATION</scope>
    <source>
        <strain evidence="12">cv. Jemalong A17</strain>
    </source>
</reference>
<dbReference type="InterPro" id="IPR004326">
    <property type="entry name" value="Mlo"/>
</dbReference>
<dbReference type="PaxDb" id="3880-AES83344"/>
<feature type="compositionally biased region" description="Polar residues" evidence="9">
    <location>
        <begin position="477"/>
        <end position="494"/>
    </location>
</feature>
<evidence type="ECO:0000256" key="6">
    <source>
        <dbReference type="ARBA" id="ARBA00023136"/>
    </source>
</evidence>
<keyword evidence="3 8" id="KW-0812">Transmembrane</keyword>
<name>A0A072TLG6_MEDTR</name>
<dbReference type="STRING" id="3880.A0A072TLG6"/>
<keyword evidence="5 8" id="KW-1133">Transmembrane helix</keyword>
<comment type="function">
    <text evidence="8">May be involved in modulation of pathogen defense and leaf cell death.</text>
</comment>
<evidence type="ECO:0000256" key="7">
    <source>
        <dbReference type="ARBA" id="ARBA00023265"/>
    </source>
</evidence>